<dbReference type="InterPro" id="IPR011992">
    <property type="entry name" value="EF-hand-dom_pair"/>
</dbReference>
<dbReference type="SUPFAM" id="SSF47473">
    <property type="entry name" value="EF-hand"/>
    <property type="match status" value="1"/>
</dbReference>
<evidence type="ECO:0008006" key="3">
    <source>
        <dbReference type="Google" id="ProtNLM"/>
    </source>
</evidence>
<dbReference type="AlphaFoldDB" id="A0AA36NJV3"/>
<evidence type="ECO:0000313" key="1">
    <source>
        <dbReference type="EMBL" id="CAJ1410092.1"/>
    </source>
</evidence>
<evidence type="ECO:0000313" key="2">
    <source>
        <dbReference type="Proteomes" id="UP001178507"/>
    </source>
</evidence>
<sequence>MRTKVGVWDWEEHVYIFTAVTAPNLSSTVSLAELHSALASVSPVLLVEEWQHRLELTFTTMDKAYDALQGEFQMPMDLNKFVVMAGEKWNMTSNEAKRFFRLCDFDAKEKMTRSKFLSVMEVVKPSLRLEHVRWARGGARAQRISAFVDDNSKNWSGFNFAKREQAALPL</sequence>
<accession>A0AA36NJV3</accession>
<keyword evidence="2" id="KW-1185">Reference proteome</keyword>
<protein>
    <recommendedName>
        <fullName evidence="3">EF-hand domain-containing protein</fullName>
    </recommendedName>
</protein>
<comment type="caution">
    <text evidence="1">The sequence shown here is derived from an EMBL/GenBank/DDBJ whole genome shotgun (WGS) entry which is preliminary data.</text>
</comment>
<organism evidence="1 2">
    <name type="scientific">Effrenium voratum</name>
    <dbReference type="NCBI Taxonomy" id="2562239"/>
    <lineage>
        <taxon>Eukaryota</taxon>
        <taxon>Sar</taxon>
        <taxon>Alveolata</taxon>
        <taxon>Dinophyceae</taxon>
        <taxon>Suessiales</taxon>
        <taxon>Symbiodiniaceae</taxon>
        <taxon>Effrenium</taxon>
    </lineage>
</organism>
<dbReference type="Proteomes" id="UP001178507">
    <property type="component" value="Unassembled WGS sequence"/>
</dbReference>
<gene>
    <name evidence="1" type="ORF">EVOR1521_LOCUS31022</name>
</gene>
<name>A0AA36NJV3_9DINO</name>
<proteinExistence type="predicted"/>
<reference evidence="1" key="1">
    <citation type="submission" date="2023-08" db="EMBL/GenBank/DDBJ databases">
        <authorList>
            <person name="Chen Y."/>
            <person name="Shah S."/>
            <person name="Dougan E. K."/>
            <person name="Thang M."/>
            <person name="Chan C."/>
        </authorList>
    </citation>
    <scope>NUCLEOTIDE SEQUENCE</scope>
</reference>
<dbReference type="EMBL" id="CAUJNA010003805">
    <property type="protein sequence ID" value="CAJ1410092.1"/>
    <property type="molecule type" value="Genomic_DNA"/>
</dbReference>